<dbReference type="InParanoid" id="A0A165RCR2"/>
<dbReference type="OrthoDB" id="10560879at2759"/>
<dbReference type="EMBL" id="KV425583">
    <property type="protein sequence ID" value="KZT23626.1"/>
    <property type="molecule type" value="Genomic_DNA"/>
</dbReference>
<dbReference type="Proteomes" id="UP000076761">
    <property type="component" value="Unassembled WGS sequence"/>
</dbReference>
<feature type="coiled-coil region" evidence="1">
    <location>
        <begin position="232"/>
        <end position="259"/>
    </location>
</feature>
<evidence type="ECO:0000256" key="1">
    <source>
        <dbReference type="SAM" id="Coils"/>
    </source>
</evidence>
<organism evidence="2 3">
    <name type="scientific">Neolentinus lepideus HHB14362 ss-1</name>
    <dbReference type="NCBI Taxonomy" id="1314782"/>
    <lineage>
        <taxon>Eukaryota</taxon>
        <taxon>Fungi</taxon>
        <taxon>Dikarya</taxon>
        <taxon>Basidiomycota</taxon>
        <taxon>Agaricomycotina</taxon>
        <taxon>Agaricomycetes</taxon>
        <taxon>Gloeophyllales</taxon>
        <taxon>Gloeophyllaceae</taxon>
        <taxon>Neolentinus</taxon>
    </lineage>
</organism>
<accession>A0A165RCR2</accession>
<reference evidence="2 3" key="1">
    <citation type="journal article" date="2016" name="Mol. Biol. Evol.">
        <title>Comparative Genomics of Early-Diverging Mushroom-Forming Fungi Provides Insights into the Origins of Lignocellulose Decay Capabilities.</title>
        <authorList>
            <person name="Nagy L.G."/>
            <person name="Riley R."/>
            <person name="Tritt A."/>
            <person name="Adam C."/>
            <person name="Daum C."/>
            <person name="Floudas D."/>
            <person name="Sun H."/>
            <person name="Yadav J.S."/>
            <person name="Pangilinan J."/>
            <person name="Larsson K.H."/>
            <person name="Matsuura K."/>
            <person name="Barry K."/>
            <person name="Labutti K."/>
            <person name="Kuo R."/>
            <person name="Ohm R.A."/>
            <person name="Bhattacharya S.S."/>
            <person name="Shirouzu T."/>
            <person name="Yoshinaga Y."/>
            <person name="Martin F.M."/>
            <person name="Grigoriev I.V."/>
            <person name="Hibbett D.S."/>
        </authorList>
    </citation>
    <scope>NUCLEOTIDE SEQUENCE [LARGE SCALE GENOMIC DNA]</scope>
    <source>
        <strain evidence="2 3">HHB14362 ss-1</strain>
    </source>
</reference>
<evidence type="ECO:0000313" key="2">
    <source>
        <dbReference type="EMBL" id="KZT23626.1"/>
    </source>
</evidence>
<evidence type="ECO:0000313" key="3">
    <source>
        <dbReference type="Proteomes" id="UP000076761"/>
    </source>
</evidence>
<name>A0A165RCR2_9AGAM</name>
<protein>
    <submittedName>
        <fullName evidence="2">Uncharacterized protein</fullName>
    </submittedName>
</protein>
<feature type="coiled-coil region" evidence="1">
    <location>
        <begin position="78"/>
        <end position="112"/>
    </location>
</feature>
<feature type="coiled-coil region" evidence="1">
    <location>
        <begin position="155"/>
        <end position="202"/>
    </location>
</feature>
<keyword evidence="1" id="KW-0175">Coiled coil</keyword>
<gene>
    <name evidence="2" type="ORF">NEOLEDRAFT_523228</name>
</gene>
<sequence>MSTALIQLPPTSAPAVFQSIQNGTSAIVALIEREKEKAVASIRKDYLELEQRFAAFRSSSEEDLRAVSHRVSVWRNAAKNIRIKLDNANAEADKAQNETKAAKEAYKGLRDALLLSDLVQQNIAQVVVAEQTEHEDLRQFVSLFSVHFGKNQEAMATAQKRCAELELKVQQTEQAKRKVARLEAARRKLQDTLRESSALREMIQEKELAIGREDTDEPFDVITLIPDLLDRFQKSKDMASSLRARLAEAESQKQATRSQFEARIAELRQRNSQLR</sequence>
<proteinExistence type="predicted"/>
<keyword evidence="3" id="KW-1185">Reference proteome</keyword>
<dbReference type="AlphaFoldDB" id="A0A165RCR2"/>